<dbReference type="OrthoDB" id="1007507at2"/>
<keyword evidence="1" id="KW-0812">Transmembrane</keyword>
<feature type="transmembrane region" description="Helical" evidence="1">
    <location>
        <begin position="83"/>
        <end position="102"/>
    </location>
</feature>
<protein>
    <submittedName>
        <fullName evidence="2">Uncharacterized protein</fullName>
    </submittedName>
</protein>
<gene>
    <name evidence="2" type="ORF">HMPREF9450_00175</name>
</gene>
<dbReference type="RefSeq" id="WP_009132981.1">
    <property type="nucleotide sequence ID" value="NZ_CP102250.1"/>
</dbReference>
<dbReference type="GeneID" id="92816600"/>
<keyword evidence="1" id="KW-0472">Membrane</keyword>
<feature type="transmembrane region" description="Helical" evidence="1">
    <location>
        <begin position="46"/>
        <end position="63"/>
    </location>
</feature>
<dbReference type="PATRIC" id="fig|742725.3.peg.197"/>
<evidence type="ECO:0000313" key="2">
    <source>
        <dbReference type="EMBL" id="EHB93404.1"/>
    </source>
</evidence>
<evidence type="ECO:0000256" key="1">
    <source>
        <dbReference type="SAM" id="Phobius"/>
    </source>
</evidence>
<feature type="transmembrane region" description="Helical" evidence="1">
    <location>
        <begin position="19"/>
        <end position="39"/>
    </location>
</feature>
<dbReference type="HOGENOM" id="CLU_113606_0_0_10"/>
<dbReference type="AlphaFoldDB" id="G5H5G5"/>
<keyword evidence="3" id="KW-1185">Reference proteome</keyword>
<dbReference type="STRING" id="742725.HMPREF9450_00175"/>
<sequence>MTAPQTNNADLTKGKLRHFLRLCYLVVAVTVAVQAYCIYEKTVVNGWILLAAALSVAIVTLPLRNSWKWLVVPDNGILRTACHLFLVTTFCTAFVLDGNYYLPSGPEATRREQASVVSKHTKERQMTRRAGKYRYVANGVRRSYFLRLAFANGQEKTVPVSQAVYNRTRQGGTKKLMLTKGIFGLTVITGGLSGSPVAGAAADIRPGPHR</sequence>
<keyword evidence="1" id="KW-1133">Transmembrane helix</keyword>
<organism evidence="2 3">
    <name type="scientific">Alistipes indistinctus YIT 12060</name>
    <dbReference type="NCBI Taxonomy" id="742725"/>
    <lineage>
        <taxon>Bacteria</taxon>
        <taxon>Pseudomonadati</taxon>
        <taxon>Bacteroidota</taxon>
        <taxon>Bacteroidia</taxon>
        <taxon>Bacteroidales</taxon>
        <taxon>Rikenellaceae</taxon>
        <taxon>Alistipes</taxon>
    </lineage>
</organism>
<evidence type="ECO:0000313" key="3">
    <source>
        <dbReference type="Proteomes" id="UP000006008"/>
    </source>
</evidence>
<proteinExistence type="predicted"/>
<dbReference type="Proteomes" id="UP000006008">
    <property type="component" value="Unassembled WGS sequence"/>
</dbReference>
<reference evidence="2 3" key="1">
    <citation type="submission" date="2011-08" db="EMBL/GenBank/DDBJ databases">
        <title>The Genome Sequence of Alistipes indistinctus YIT 12060.</title>
        <authorList>
            <consortium name="The Broad Institute Genome Sequencing Platform"/>
            <person name="Earl A."/>
            <person name="Ward D."/>
            <person name="Feldgarden M."/>
            <person name="Gevers D."/>
            <person name="Morotomi M."/>
            <person name="Young S.K."/>
            <person name="Zeng Q."/>
            <person name="Gargeya S."/>
            <person name="Fitzgerald M."/>
            <person name="Haas B."/>
            <person name="Abouelleil A."/>
            <person name="Alvarado L."/>
            <person name="Arachchi H.M."/>
            <person name="Berlin A."/>
            <person name="Brown A."/>
            <person name="Chapman S.B."/>
            <person name="Chen Z."/>
            <person name="Dunbar C."/>
            <person name="Freedman E."/>
            <person name="Gearin G."/>
            <person name="Gellesch M."/>
            <person name="Goldberg J."/>
            <person name="Griggs A."/>
            <person name="Gujja S."/>
            <person name="Heiman D."/>
            <person name="Howarth C."/>
            <person name="Larson L."/>
            <person name="Lui A."/>
            <person name="MacDonald P.J.P."/>
            <person name="Montmayeur A."/>
            <person name="Murphy C."/>
            <person name="Neiman D."/>
            <person name="Pearson M."/>
            <person name="Priest M."/>
            <person name="Roberts A."/>
            <person name="Saif S."/>
            <person name="Shea T."/>
            <person name="Shenoy N."/>
            <person name="Sisk P."/>
            <person name="Stolte C."/>
            <person name="Sykes S."/>
            <person name="Wortman J."/>
            <person name="Nusbaum C."/>
            <person name="Birren B."/>
        </authorList>
    </citation>
    <scope>NUCLEOTIDE SEQUENCE [LARGE SCALE GENOMIC DNA]</scope>
    <source>
        <strain evidence="2 3">YIT 12060</strain>
    </source>
</reference>
<name>G5H5G5_9BACT</name>
<dbReference type="eggNOG" id="ENOG5033V81">
    <property type="taxonomic scope" value="Bacteria"/>
</dbReference>
<dbReference type="EMBL" id="ADLD01000003">
    <property type="protein sequence ID" value="EHB93404.1"/>
    <property type="molecule type" value="Genomic_DNA"/>
</dbReference>
<comment type="caution">
    <text evidence="2">The sequence shown here is derived from an EMBL/GenBank/DDBJ whole genome shotgun (WGS) entry which is preliminary data.</text>
</comment>
<accession>G5H5G5</accession>